<protein>
    <submittedName>
        <fullName evidence="3">Uncharacterized protein</fullName>
    </submittedName>
</protein>
<keyword evidence="2" id="KW-1133">Transmembrane helix</keyword>
<evidence type="ECO:0000313" key="4">
    <source>
        <dbReference type="Proteomes" id="UP000195981"/>
    </source>
</evidence>
<evidence type="ECO:0000256" key="1">
    <source>
        <dbReference type="SAM" id="MobiDB-lite"/>
    </source>
</evidence>
<dbReference type="Proteomes" id="UP000195981">
    <property type="component" value="Unassembled WGS sequence"/>
</dbReference>
<sequence>MDATDRTSTSPARPTHALHVRLLSDPGIPTRLLTRTEPRLAEALTALFGIEVHVHRTEATIVLDDDELVDIGTTVREGSAEEEHADIVLALTEMPRLDGTHPLLAEVIPEQDAAVLSLPAIGIVTTRRRLTDVLVLCAAQLLPHLPRRGSLPRPPLDGNWTATPDGPLRLRALRGLGTARTVLGMVATNAPWRLAPRLGRALALAAATGAFGIFYSSVWEMSTALSVLRLALISALAVVTMTIWLIAGNRMWERAEGRGRAATEVFYNLSTVLTVGATVSILYLLLFGFILAAGLIVIDPDYLTAVLARPASFDRYVDIAWLSASMGVVAGGLGASFDSHTDVRTLTHRGRERARKAQERREQEREAQESRGQEREAQESREMQGSRRHAYEGSRST</sequence>
<feature type="transmembrane region" description="Helical" evidence="2">
    <location>
        <begin position="224"/>
        <end position="246"/>
    </location>
</feature>
<dbReference type="EMBL" id="FWFG01000019">
    <property type="protein sequence ID" value="SLM88620.1"/>
    <property type="molecule type" value="Genomic_DNA"/>
</dbReference>
<feature type="compositionally biased region" description="Basic and acidic residues" evidence="1">
    <location>
        <begin position="355"/>
        <end position="397"/>
    </location>
</feature>
<evidence type="ECO:0000313" key="3">
    <source>
        <dbReference type="EMBL" id="SLM88620.1"/>
    </source>
</evidence>
<keyword evidence="2" id="KW-0812">Transmembrane</keyword>
<dbReference type="RefSeq" id="WP_200810145.1">
    <property type="nucleotide sequence ID" value="NZ_FWFG01000019.1"/>
</dbReference>
<feature type="transmembrane region" description="Helical" evidence="2">
    <location>
        <begin position="266"/>
        <end position="298"/>
    </location>
</feature>
<feature type="region of interest" description="Disordered" evidence="1">
    <location>
        <begin position="344"/>
        <end position="397"/>
    </location>
</feature>
<keyword evidence="4" id="KW-1185">Reference proteome</keyword>
<proteinExistence type="predicted"/>
<keyword evidence="2" id="KW-0472">Membrane</keyword>
<name>A0A1X6WU89_9MICO</name>
<evidence type="ECO:0000256" key="2">
    <source>
        <dbReference type="SAM" id="Phobius"/>
    </source>
</evidence>
<dbReference type="AlphaFoldDB" id="A0A1X6WU89"/>
<reference evidence="3 4" key="1">
    <citation type="submission" date="2017-02" db="EMBL/GenBank/DDBJ databases">
        <authorList>
            <person name="Peterson S.W."/>
        </authorList>
    </citation>
    <scope>NUCLEOTIDE SEQUENCE [LARGE SCALE GENOMIC DNA]</scope>
    <source>
        <strain evidence="3 4">CIP104813</strain>
    </source>
</reference>
<feature type="transmembrane region" description="Helical" evidence="2">
    <location>
        <begin position="201"/>
        <end position="218"/>
    </location>
</feature>
<organism evidence="3 4">
    <name type="scientific">Brachybacterium nesterenkovii</name>
    <dbReference type="NCBI Taxonomy" id="47847"/>
    <lineage>
        <taxon>Bacteria</taxon>
        <taxon>Bacillati</taxon>
        <taxon>Actinomycetota</taxon>
        <taxon>Actinomycetes</taxon>
        <taxon>Micrococcales</taxon>
        <taxon>Dermabacteraceae</taxon>
        <taxon>Brachybacterium</taxon>
    </lineage>
</organism>
<accession>A0A1X6WU89</accession>
<feature type="transmembrane region" description="Helical" evidence="2">
    <location>
        <begin position="318"/>
        <end position="337"/>
    </location>
</feature>
<gene>
    <name evidence="3" type="ORF">FM110_02090</name>
</gene>